<dbReference type="Pfam" id="PF00028">
    <property type="entry name" value="Cadherin"/>
    <property type="match status" value="1"/>
</dbReference>
<dbReference type="GO" id="GO:0045296">
    <property type="term" value="F:cadherin binding"/>
    <property type="evidence" value="ECO:0007669"/>
    <property type="project" value="TreeGrafter"/>
</dbReference>
<name>A0AAD9IXT5_RIDPI</name>
<comment type="subcellular location">
    <subcellularLocation>
        <location evidence="1">Membrane</location>
    </subcellularLocation>
</comment>
<dbReference type="PROSITE" id="PS50268">
    <property type="entry name" value="CADHERIN_2"/>
    <property type="match status" value="1"/>
</dbReference>
<organism evidence="7 8">
    <name type="scientific">Ridgeia piscesae</name>
    <name type="common">Tubeworm</name>
    <dbReference type="NCBI Taxonomy" id="27915"/>
    <lineage>
        <taxon>Eukaryota</taxon>
        <taxon>Metazoa</taxon>
        <taxon>Spiralia</taxon>
        <taxon>Lophotrochozoa</taxon>
        <taxon>Annelida</taxon>
        <taxon>Polychaeta</taxon>
        <taxon>Sedentaria</taxon>
        <taxon>Canalipalpata</taxon>
        <taxon>Sabellida</taxon>
        <taxon>Siboglinidae</taxon>
        <taxon>Ridgeia</taxon>
    </lineage>
</organism>
<dbReference type="SUPFAM" id="SSF49313">
    <property type="entry name" value="Cadherin-like"/>
    <property type="match status" value="1"/>
</dbReference>
<dbReference type="Gene3D" id="2.60.40.60">
    <property type="entry name" value="Cadherins"/>
    <property type="match status" value="2"/>
</dbReference>
<gene>
    <name evidence="7" type="ORF">NP493_4693g00003</name>
</gene>
<dbReference type="CDD" id="cd11304">
    <property type="entry name" value="Cadherin_repeat"/>
    <property type="match status" value="1"/>
</dbReference>
<keyword evidence="4" id="KW-0472">Membrane</keyword>
<dbReference type="EMBL" id="JAODUO010004694">
    <property type="protein sequence ID" value="KAK2142951.1"/>
    <property type="molecule type" value="Genomic_DNA"/>
</dbReference>
<proteinExistence type="predicted"/>
<evidence type="ECO:0000256" key="3">
    <source>
        <dbReference type="ARBA" id="ARBA00022837"/>
    </source>
</evidence>
<dbReference type="Proteomes" id="UP001209878">
    <property type="component" value="Unassembled WGS sequence"/>
</dbReference>
<dbReference type="AlphaFoldDB" id="A0AAD9IXT5"/>
<dbReference type="PRINTS" id="PR00205">
    <property type="entry name" value="CADHERIN"/>
</dbReference>
<dbReference type="InterPro" id="IPR039808">
    <property type="entry name" value="Cadherin"/>
</dbReference>
<dbReference type="PANTHER" id="PTHR24027">
    <property type="entry name" value="CADHERIN-23"/>
    <property type="match status" value="1"/>
</dbReference>
<dbReference type="GO" id="GO:0016477">
    <property type="term" value="P:cell migration"/>
    <property type="evidence" value="ECO:0007669"/>
    <property type="project" value="TreeGrafter"/>
</dbReference>
<evidence type="ECO:0000256" key="5">
    <source>
        <dbReference type="PROSITE-ProRule" id="PRU00043"/>
    </source>
</evidence>
<evidence type="ECO:0000259" key="6">
    <source>
        <dbReference type="PROSITE" id="PS50268"/>
    </source>
</evidence>
<evidence type="ECO:0000256" key="4">
    <source>
        <dbReference type="ARBA" id="ARBA00023136"/>
    </source>
</evidence>
<evidence type="ECO:0000256" key="2">
    <source>
        <dbReference type="ARBA" id="ARBA00022737"/>
    </source>
</evidence>
<dbReference type="GO" id="GO:0008013">
    <property type="term" value="F:beta-catenin binding"/>
    <property type="evidence" value="ECO:0007669"/>
    <property type="project" value="TreeGrafter"/>
</dbReference>
<feature type="domain" description="Cadherin" evidence="6">
    <location>
        <begin position="11"/>
        <end position="117"/>
    </location>
</feature>
<reference evidence="7" key="1">
    <citation type="journal article" date="2023" name="Mol. Biol. Evol.">
        <title>Third-Generation Sequencing Reveals the Adaptive Role of the Epigenome in Three Deep-Sea Polychaetes.</title>
        <authorList>
            <person name="Perez M."/>
            <person name="Aroh O."/>
            <person name="Sun Y."/>
            <person name="Lan Y."/>
            <person name="Juniper S.K."/>
            <person name="Young C.R."/>
            <person name="Angers B."/>
            <person name="Qian P.Y."/>
        </authorList>
    </citation>
    <scope>NUCLEOTIDE SEQUENCE</scope>
    <source>
        <strain evidence="7">R07B-5</strain>
    </source>
</reference>
<dbReference type="GO" id="GO:0031175">
    <property type="term" value="P:neuron projection development"/>
    <property type="evidence" value="ECO:0007669"/>
    <property type="project" value="TreeGrafter"/>
</dbReference>
<keyword evidence="3 5" id="KW-0106">Calcium</keyword>
<accession>A0AAD9IXT5</accession>
<dbReference type="FunFam" id="2.60.40.60:FF:000061">
    <property type="entry name" value="FAT atypical cadherin 3"/>
    <property type="match status" value="1"/>
</dbReference>
<protein>
    <recommendedName>
        <fullName evidence="6">Cadherin domain-containing protein</fullName>
    </recommendedName>
</protein>
<sequence length="145" mass="15738">MDVNDNAPKFESNPYRVSLAENAAIGSSIVQVVAHDTDAGPSADISYMFAPVSTEFLSVFSVNAHSGWINTLVKLDRETTASYELHVVAMDHGTPALSDTTIIEVTITDHNDEPPVFSRRIYDASVREDALPGTIVVKVSTTERT</sequence>
<evidence type="ECO:0000256" key="1">
    <source>
        <dbReference type="ARBA" id="ARBA00004370"/>
    </source>
</evidence>
<dbReference type="GO" id="GO:0016342">
    <property type="term" value="C:catenin complex"/>
    <property type="evidence" value="ECO:0007669"/>
    <property type="project" value="TreeGrafter"/>
</dbReference>
<comment type="caution">
    <text evidence="7">The sequence shown here is derived from an EMBL/GenBank/DDBJ whole genome shotgun (WGS) entry which is preliminary data.</text>
</comment>
<evidence type="ECO:0000313" key="8">
    <source>
        <dbReference type="Proteomes" id="UP001209878"/>
    </source>
</evidence>
<dbReference type="SMART" id="SM00112">
    <property type="entry name" value="CA"/>
    <property type="match status" value="1"/>
</dbReference>
<keyword evidence="2" id="KW-0677">Repeat</keyword>
<dbReference type="InterPro" id="IPR002126">
    <property type="entry name" value="Cadherin-like_dom"/>
</dbReference>
<keyword evidence="8" id="KW-1185">Reference proteome</keyword>
<dbReference type="GO" id="GO:0007156">
    <property type="term" value="P:homophilic cell adhesion via plasma membrane adhesion molecules"/>
    <property type="evidence" value="ECO:0007669"/>
    <property type="project" value="InterPro"/>
</dbReference>
<dbReference type="PANTHER" id="PTHR24027:SF438">
    <property type="entry name" value="CADHERIN 23"/>
    <property type="match status" value="1"/>
</dbReference>
<dbReference type="GO" id="GO:0005509">
    <property type="term" value="F:calcium ion binding"/>
    <property type="evidence" value="ECO:0007669"/>
    <property type="project" value="UniProtKB-UniRule"/>
</dbReference>
<dbReference type="InterPro" id="IPR015919">
    <property type="entry name" value="Cadherin-like_sf"/>
</dbReference>
<evidence type="ECO:0000313" key="7">
    <source>
        <dbReference type="EMBL" id="KAK2142951.1"/>
    </source>
</evidence>